<organism evidence="6 7">
    <name type="scientific">Penicillium decumbens</name>
    <dbReference type="NCBI Taxonomy" id="69771"/>
    <lineage>
        <taxon>Eukaryota</taxon>
        <taxon>Fungi</taxon>
        <taxon>Dikarya</taxon>
        <taxon>Ascomycota</taxon>
        <taxon>Pezizomycotina</taxon>
        <taxon>Eurotiomycetes</taxon>
        <taxon>Eurotiomycetidae</taxon>
        <taxon>Eurotiales</taxon>
        <taxon>Aspergillaceae</taxon>
        <taxon>Penicillium</taxon>
    </lineage>
</organism>
<dbReference type="OrthoDB" id="5215911at2759"/>
<comment type="subcellular location">
    <subcellularLocation>
        <location evidence="1">Membrane</location>
        <topology evidence="1">Multi-pass membrane protein</topology>
    </subcellularLocation>
</comment>
<feature type="transmembrane region" description="Helical" evidence="5">
    <location>
        <begin position="178"/>
        <end position="197"/>
    </location>
</feature>
<dbReference type="PANTHER" id="PTHR23502:SF50">
    <property type="entry name" value="TRANSPORTER, PUTATIVE (AFU_ORTHOLOGUE AFUA_5G00430)-RELATED"/>
    <property type="match status" value="1"/>
</dbReference>
<feature type="transmembrane region" description="Helical" evidence="5">
    <location>
        <begin position="71"/>
        <end position="94"/>
    </location>
</feature>
<reference evidence="7" key="1">
    <citation type="journal article" date="2017" name="Nat. Microbiol.">
        <title>Global analysis of biosynthetic gene clusters reveals vast potential of secondary metabolite production in Penicillium species.</title>
        <authorList>
            <person name="Nielsen J.C."/>
            <person name="Grijseels S."/>
            <person name="Prigent S."/>
            <person name="Ji B."/>
            <person name="Dainat J."/>
            <person name="Nielsen K.F."/>
            <person name="Frisvad J.C."/>
            <person name="Workman M."/>
            <person name="Nielsen J."/>
        </authorList>
    </citation>
    <scope>NUCLEOTIDE SEQUENCE [LARGE SCALE GENOMIC DNA]</scope>
    <source>
        <strain evidence="7">IBT 11843</strain>
    </source>
</reference>
<keyword evidence="3 5" id="KW-1133">Transmembrane helix</keyword>
<dbReference type="OMA" id="THEPIWP"/>
<dbReference type="STRING" id="69771.A0A1V6P168"/>
<evidence type="ECO:0000256" key="3">
    <source>
        <dbReference type="ARBA" id="ARBA00022989"/>
    </source>
</evidence>
<dbReference type="InterPro" id="IPR036259">
    <property type="entry name" value="MFS_trans_sf"/>
</dbReference>
<dbReference type="Proteomes" id="UP000191522">
    <property type="component" value="Unassembled WGS sequence"/>
</dbReference>
<feature type="transmembrane region" description="Helical" evidence="5">
    <location>
        <begin position="115"/>
        <end position="136"/>
    </location>
</feature>
<keyword evidence="2 5" id="KW-0812">Transmembrane</keyword>
<keyword evidence="4 5" id="KW-0472">Membrane</keyword>
<evidence type="ECO:0000256" key="2">
    <source>
        <dbReference type="ARBA" id="ARBA00022692"/>
    </source>
</evidence>
<evidence type="ECO:0000256" key="4">
    <source>
        <dbReference type="ARBA" id="ARBA00023136"/>
    </source>
</evidence>
<dbReference type="AlphaFoldDB" id="A0A1V6P168"/>
<dbReference type="Gene3D" id="1.20.1250.20">
    <property type="entry name" value="MFS general substrate transporter like domains"/>
    <property type="match status" value="1"/>
</dbReference>
<evidence type="ECO:0000256" key="5">
    <source>
        <dbReference type="SAM" id="Phobius"/>
    </source>
</evidence>
<feature type="transmembrane region" description="Helical" evidence="5">
    <location>
        <begin position="142"/>
        <end position="166"/>
    </location>
</feature>
<sequence length="254" mass="28136">MNSRTKRLAFITPTHEPIWPYYYRPFNVLVTFPAIMFTALQYAACVAWLTMTASVLSLVLPLPPYNFTPAQIGFMSLGPFIGNLIGSLYGGVLSDWSIQFFSRRNKGFYEPEMRLYILHFPALIMAGGLIMFGATVSRGMHWVYPSIAGVMFGFGLGSVSDAVLTLVIDIYRDITGDAFTSITFVRNAVSIGIPFVVTSWIESGGIQNMFIATGFISLGITGLIIPMVIWGKDSRCKLAGKYYRLVEMQGLKVS</sequence>
<feature type="transmembrane region" description="Helical" evidence="5">
    <location>
        <begin position="209"/>
        <end position="231"/>
    </location>
</feature>
<dbReference type="GO" id="GO:0022857">
    <property type="term" value="F:transmembrane transporter activity"/>
    <property type="evidence" value="ECO:0007669"/>
    <property type="project" value="TreeGrafter"/>
</dbReference>
<evidence type="ECO:0000256" key="1">
    <source>
        <dbReference type="ARBA" id="ARBA00004141"/>
    </source>
</evidence>
<dbReference type="EMBL" id="MDYL01000022">
    <property type="protein sequence ID" value="OQD70557.1"/>
    <property type="molecule type" value="Genomic_DNA"/>
</dbReference>
<dbReference type="GO" id="GO:0005886">
    <property type="term" value="C:plasma membrane"/>
    <property type="evidence" value="ECO:0007669"/>
    <property type="project" value="TreeGrafter"/>
</dbReference>
<evidence type="ECO:0008006" key="8">
    <source>
        <dbReference type="Google" id="ProtNLM"/>
    </source>
</evidence>
<comment type="caution">
    <text evidence="6">The sequence shown here is derived from an EMBL/GenBank/DDBJ whole genome shotgun (WGS) entry which is preliminary data.</text>
</comment>
<dbReference type="SUPFAM" id="SSF103473">
    <property type="entry name" value="MFS general substrate transporter"/>
    <property type="match status" value="1"/>
</dbReference>
<keyword evidence="7" id="KW-1185">Reference proteome</keyword>
<name>A0A1V6P168_PENDC</name>
<protein>
    <recommendedName>
        <fullName evidence="8">Major facilitator superfamily (MFS) profile domain-containing protein</fullName>
    </recommendedName>
</protein>
<dbReference type="PANTHER" id="PTHR23502">
    <property type="entry name" value="MAJOR FACILITATOR SUPERFAMILY"/>
    <property type="match status" value="1"/>
</dbReference>
<evidence type="ECO:0000313" key="7">
    <source>
        <dbReference type="Proteomes" id="UP000191522"/>
    </source>
</evidence>
<evidence type="ECO:0000313" key="6">
    <source>
        <dbReference type="EMBL" id="OQD70557.1"/>
    </source>
</evidence>
<accession>A0A1V6P168</accession>
<gene>
    <name evidence="6" type="ORF">PENDEC_c022G05018</name>
</gene>
<feature type="transmembrane region" description="Helical" evidence="5">
    <location>
        <begin position="28"/>
        <end position="51"/>
    </location>
</feature>
<proteinExistence type="predicted"/>